<comment type="caution">
    <text evidence="1">The sequence shown here is derived from an EMBL/GenBank/DDBJ whole genome shotgun (WGS) entry which is preliminary data.</text>
</comment>
<sequence length="152" mass="17410">MKHSATKNVIERNFGVLKMRFAILRSPSYYPIRTQCHIVSACCLLHNLIKREMPNDPIEHEYIAWERAHVNDVPVDDHIAIVESSNKWTAGRDALVAVMYNHWATGAAAEDDEEMTCPDIANESVEPHNTNDFYDILFDNYDQHLPITTTTP</sequence>
<protein>
    <submittedName>
        <fullName evidence="1">Uncharacterized protein</fullName>
    </submittedName>
</protein>
<proteinExistence type="predicted"/>
<evidence type="ECO:0000313" key="1">
    <source>
        <dbReference type="EMBL" id="KAI8537908.1"/>
    </source>
</evidence>
<name>A0ACC0MBY1_RHOML</name>
<accession>A0ACC0MBY1</accession>
<reference evidence="1" key="1">
    <citation type="submission" date="2022-02" db="EMBL/GenBank/DDBJ databases">
        <title>Plant Genome Project.</title>
        <authorList>
            <person name="Zhang R.-G."/>
        </authorList>
    </citation>
    <scope>NUCLEOTIDE SEQUENCE</scope>
    <source>
        <strain evidence="1">AT1</strain>
    </source>
</reference>
<organism evidence="1 2">
    <name type="scientific">Rhododendron molle</name>
    <name type="common">Chinese azalea</name>
    <name type="synonym">Azalea mollis</name>
    <dbReference type="NCBI Taxonomy" id="49168"/>
    <lineage>
        <taxon>Eukaryota</taxon>
        <taxon>Viridiplantae</taxon>
        <taxon>Streptophyta</taxon>
        <taxon>Embryophyta</taxon>
        <taxon>Tracheophyta</taxon>
        <taxon>Spermatophyta</taxon>
        <taxon>Magnoliopsida</taxon>
        <taxon>eudicotyledons</taxon>
        <taxon>Gunneridae</taxon>
        <taxon>Pentapetalae</taxon>
        <taxon>asterids</taxon>
        <taxon>Ericales</taxon>
        <taxon>Ericaceae</taxon>
        <taxon>Ericoideae</taxon>
        <taxon>Rhodoreae</taxon>
        <taxon>Rhododendron</taxon>
    </lineage>
</organism>
<dbReference type="EMBL" id="CM046396">
    <property type="protein sequence ID" value="KAI8537908.1"/>
    <property type="molecule type" value="Genomic_DNA"/>
</dbReference>
<dbReference type="Proteomes" id="UP001062846">
    <property type="component" value="Chromosome 9"/>
</dbReference>
<keyword evidence="2" id="KW-1185">Reference proteome</keyword>
<evidence type="ECO:0000313" key="2">
    <source>
        <dbReference type="Proteomes" id="UP001062846"/>
    </source>
</evidence>
<gene>
    <name evidence="1" type="ORF">RHMOL_Rhmol09G0060500</name>
</gene>